<dbReference type="InterPro" id="IPR045005">
    <property type="entry name" value="BPM1-6"/>
</dbReference>
<reference evidence="5" key="1">
    <citation type="submission" date="2024-06" db="EMBL/GenBank/DDBJ databases">
        <authorList>
            <person name="Ryan C."/>
        </authorList>
    </citation>
    <scope>NUCLEOTIDE SEQUENCE [LARGE SCALE GENOMIC DNA]</scope>
</reference>
<dbReference type="Pfam" id="PF22486">
    <property type="entry name" value="MATH_2"/>
    <property type="match status" value="1"/>
</dbReference>
<organism evidence="4 5">
    <name type="scientific">Urochloa decumbens</name>
    <dbReference type="NCBI Taxonomy" id="240449"/>
    <lineage>
        <taxon>Eukaryota</taxon>
        <taxon>Viridiplantae</taxon>
        <taxon>Streptophyta</taxon>
        <taxon>Embryophyta</taxon>
        <taxon>Tracheophyta</taxon>
        <taxon>Spermatophyta</taxon>
        <taxon>Magnoliopsida</taxon>
        <taxon>Liliopsida</taxon>
        <taxon>Poales</taxon>
        <taxon>Poaceae</taxon>
        <taxon>PACMAD clade</taxon>
        <taxon>Panicoideae</taxon>
        <taxon>Panicodae</taxon>
        <taxon>Paniceae</taxon>
        <taxon>Melinidinae</taxon>
        <taxon>Urochloa</taxon>
    </lineage>
</organism>
<dbReference type="PANTHER" id="PTHR26379">
    <property type="entry name" value="BTB/POZ AND MATH DOMAIN-CONTAINING PROTEIN 1"/>
    <property type="match status" value="1"/>
</dbReference>
<dbReference type="Gene3D" id="3.30.710.10">
    <property type="entry name" value="Potassium Channel Kv1.1, Chain A"/>
    <property type="match status" value="1"/>
</dbReference>
<protein>
    <recommendedName>
        <fullName evidence="3">BTB domain-containing protein</fullName>
    </recommendedName>
</protein>
<dbReference type="InterPro" id="IPR008974">
    <property type="entry name" value="TRAF-like"/>
</dbReference>
<dbReference type="SUPFAM" id="SSF54695">
    <property type="entry name" value="POZ domain"/>
    <property type="match status" value="1"/>
</dbReference>
<dbReference type="PANTHER" id="PTHR26379:SF314">
    <property type="entry name" value="OS06G0668300 PROTEIN"/>
    <property type="match status" value="1"/>
</dbReference>
<dbReference type="EMBL" id="OZ075145">
    <property type="protein sequence ID" value="CAL5049203.1"/>
    <property type="molecule type" value="Genomic_DNA"/>
</dbReference>
<dbReference type="Pfam" id="PF24570">
    <property type="entry name" value="BACK_BPM_SPOP"/>
    <property type="match status" value="1"/>
</dbReference>
<dbReference type="Pfam" id="PF00651">
    <property type="entry name" value="BTB"/>
    <property type="match status" value="1"/>
</dbReference>
<dbReference type="InterPro" id="IPR002083">
    <property type="entry name" value="MATH/TRAF_dom"/>
</dbReference>
<dbReference type="PROSITE" id="PS50097">
    <property type="entry name" value="BTB"/>
    <property type="match status" value="1"/>
</dbReference>
<sequence length="361" mass="38521">MQPAAGIINLTEAARSVSLLKINGHSATAEKPACKIASMTVTVGGHDWVIDYYPSVQNFYDKQNYVMIRITLASDAASVVASFACRVVDHAGGSLAPSTPVPATGTLRKGEHKDLKVMTRLHLGNSGYLKDDSFLLECVITVLLSDQPNSAEGAAAPAAVASAAAAPAMMSDLHKHFGELWRSKRGTDVTFLVAGEDIAAHKCVLAARSPVFMAELFGDMKETASQSVVIEDMEPEVFKALVQFIYTDTSPPELEEAGPEEDAGTMAQHLIAAADRYGMERLKLICEEKVCGDISVSTAATLLVLAEQHGCPKLKAMCMEFIVATPANLRAVVVTDGYKHLMASCPSVLSDLLVAVVQRNK</sequence>
<proteinExistence type="inferred from homology"/>
<gene>
    <name evidence="4" type="ORF">URODEC1_LOCUS90876</name>
</gene>
<evidence type="ECO:0000259" key="3">
    <source>
        <dbReference type="PROSITE" id="PS50097"/>
    </source>
</evidence>
<dbReference type="Proteomes" id="UP001497457">
    <property type="component" value="Chromosome 35b"/>
</dbReference>
<evidence type="ECO:0000256" key="1">
    <source>
        <dbReference type="ARBA" id="ARBA00004906"/>
    </source>
</evidence>
<dbReference type="InterPro" id="IPR000210">
    <property type="entry name" value="BTB/POZ_dom"/>
</dbReference>
<dbReference type="Gene3D" id="1.25.40.420">
    <property type="match status" value="1"/>
</dbReference>
<evidence type="ECO:0000313" key="5">
    <source>
        <dbReference type="Proteomes" id="UP001497457"/>
    </source>
</evidence>
<name>A0ABC9E018_9POAL</name>
<evidence type="ECO:0000256" key="2">
    <source>
        <dbReference type="ARBA" id="ARBA00010846"/>
    </source>
</evidence>
<comment type="pathway">
    <text evidence="1">Protein modification; protein ubiquitination.</text>
</comment>
<dbReference type="AlphaFoldDB" id="A0ABC9E018"/>
<evidence type="ECO:0000313" key="4">
    <source>
        <dbReference type="EMBL" id="CAL5049203.1"/>
    </source>
</evidence>
<comment type="similarity">
    <text evidence="2">Belongs to the Tdpoz family.</text>
</comment>
<dbReference type="CDD" id="cd18280">
    <property type="entry name" value="BTB_POZ_BPM_plant"/>
    <property type="match status" value="1"/>
</dbReference>
<dbReference type="Gene3D" id="2.60.210.10">
    <property type="entry name" value="Apoptosis, Tumor Necrosis Factor Receptor Associated Protein 2, Chain A"/>
    <property type="match status" value="1"/>
</dbReference>
<feature type="domain" description="BTB" evidence="3">
    <location>
        <begin position="187"/>
        <end position="248"/>
    </location>
</feature>
<keyword evidence="5" id="KW-1185">Reference proteome</keyword>
<reference evidence="4 5" key="2">
    <citation type="submission" date="2024-10" db="EMBL/GenBank/DDBJ databases">
        <authorList>
            <person name="Ryan C."/>
        </authorList>
    </citation>
    <scope>NUCLEOTIDE SEQUENCE [LARGE SCALE GENOMIC DNA]</scope>
</reference>
<dbReference type="SUPFAM" id="SSF49599">
    <property type="entry name" value="TRAF domain-like"/>
    <property type="match status" value="1"/>
</dbReference>
<dbReference type="SMART" id="SM00225">
    <property type="entry name" value="BTB"/>
    <property type="match status" value="1"/>
</dbReference>
<accession>A0ABC9E018</accession>
<dbReference type="CDD" id="cd00121">
    <property type="entry name" value="MATH"/>
    <property type="match status" value="1"/>
</dbReference>
<dbReference type="InterPro" id="IPR056423">
    <property type="entry name" value="BACK_BPM_SPOP"/>
</dbReference>
<dbReference type="InterPro" id="IPR011333">
    <property type="entry name" value="SKP1/BTB/POZ_sf"/>
</dbReference>